<dbReference type="Proteomes" id="UP000198575">
    <property type="component" value="Unassembled WGS sequence"/>
</dbReference>
<reference evidence="1 2" key="1">
    <citation type="submission" date="2016-10" db="EMBL/GenBank/DDBJ databases">
        <authorList>
            <person name="de Groot N.N."/>
        </authorList>
    </citation>
    <scope>NUCLEOTIDE SEQUENCE [LARGE SCALE GENOMIC DNA]</scope>
    <source>
        <strain evidence="1 2">CGMCC 1.7659</strain>
    </source>
</reference>
<evidence type="ECO:0000313" key="1">
    <source>
        <dbReference type="EMBL" id="SFN46965.1"/>
    </source>
</evidence>
<keyword evidence="2" id="KW-1185">Reference proteome</keyword>
<proteinExistence type="predicted"/>
<sequence length="238" mass="27007">MEISMKGVTKDATKEFMQRLVFRGLSEETGCCRLDLKNGLAAVVEPRMSYRNGGVTFNCALGIRNWRHQNVIDRSLRGLTRGVIAVREGFHGVWYPYFSFGADWYGYIDAGYKTLYLEEIDKNLRVACEKQADYMVDSIMPIALTFATVDGLTKLPQTAIFAGGPIDIALPLLAAFENRRDDLESLLDRMKGRGSWLSPESSRIFSARMNGYFKENIFQKVLSLESKREIDEFSWPGL</sequence>
<gene>
    <name evidence="1" type="ORF">SAMN05216289_1242</name>
</gene>
<organism evidence="1 2">
    <name type="scientific">Dokdonella immobilis</name>
    <dbReference type="NCBI Taxonomy" id="578942"/>
    <lineage>
        <taxon>Bacteria</taxon>
        <taxon>Pseudomonadati</taxon>
        <taxon>Pseudomonadota</taxon>
        <taxon>Gammaproteobacteria</taxon>
        <taxon>Lysobacterales</taxon>
        <taxon>Rhodanobacteraceae</taxon>
        <taxon>Dokdonella</taxon>
    </lineage>
</organism>
<protein>
    <submittedName>
        <fullName evidence="1">Uncharacterized protein</fullName>
    </submittedName>
</protein>
<name>A0A1I4Z9M0_9GAMM</name>
<evidence type="ECO:0000313" key="2">
    <source>
        <dbReference type="Proteomes" id="UP000198575"/>
    </source>
</evidence>
<dbReference type="EMBL" id="FOVF01000024">
    <property type="protein sequence ID" value="SFN46965.1"/>
    <property type="molecule type" value="Genomic_DNA"/>
</dbReference>
<accession>A0A1I4Z9M0</accession>
<dbReference type="AlphaFoldDB" id="A0A1I4Z9M0"/>